<dbReference type="AlphaFoldDB" id="A0A2T3J729"/>
<proteinExistence type="predicted"/>
<comment type="caution">
    <text evidence="2">The sequence shown here is derived from an EMBL/GenBank/DDBJ whole genome shotgun (WGS) entry which is preliminary data.</text>
</comment>
<evidence type="ECO:0000259" key="1">
    <source>
        <dbReference type="Pfam" id="PF04986"/>
    </source>
</evidence>
<dbReference type="Pfam" id="PF04986">
    <property type="entry name" value="Y2_Tnp"/>
    <property type="match status" value="1"/>
</dbReference>
<dbReference type="GO" id="GO:0006313">
    <property type="term" value="P:DNA transposition"/>
    <property type="evidence" value="ECO:0007669"/>
    <property type="project" value="InterPro"/>
</dbReference>
<dbReference type="OrthoDB" id="6979325at2"/>
<dbReference type="EMBL" id="PYMJ01000048">
    <property type="protein sequence ID" value="PSU44570.1"/>
    <property type="molecule type" value="Genomic_DNA"/>
</dbReference>
<keyword evidence="3" id="KW-1185">Reference proteome</keyword>
<reference evidence="2 3" key="1">
    <citation type="submission" date="2018-01" db="EMBL/GenBank/DDBJ databases">
        <title>Whole genome sequencing of Histamine producing bacteria.</title>
        <authorList>
            <person name="Butler K."/>
        </authorList>
    </citation>
    <scope>NUCLEOTIDE SEQUENCE [LARGE SCALE GENOMIC DNA]</scope>
    <source>
        <strain evidence="2 3">JCM 12947</strain>
    </source>
</reference>
<dbReference type="GO" id="GO:0003677">
    <property type="term" value="F:DNA binding"/>
    <property type="evidence" value="ECO:0007669"/>
    <property type="project" value="InterPro"/>
</dbReference>
<dbReference type="Proteomes" id="UP000240987">
    <property type="component" value="Unassembled WGS sequence"/>
</dbReference>
<gene>
    <name evidence="2" type="ORF">C9J12_26885</name>
</gene>
<evidence type="ECO:0000313" key="3">
    <source>
        <dbReference type="Proteomes" id="UP000240987"/>
    </source>
</evidence>
<evidence type="ECO:0000313" key="2">
    <source>
        <dbReference type="EMBL" id="PSU44570.1"/>
    </source>
</evidence>
<feature type="domain" description="Transposase IS801/IS1294" evidence="1">
    <location>
        <begin position="10"/>
        <end position="39"/>
    </location>
</feature>
<protein>
    <recommendedName>
        <fullName evidence="1">Transposase IS801/IS1294 domain-containing protein</fullName>
    </recommendedName>
</protein>
<name>A0A2T3J729_9GAMM</name>
<accession>A0A2T3J729</accession>
<organism evidence="2 3">
    <name type="scientific">Photobacterium frigidiphilum</name>
    <dbReference type="NCBI Taxonomy" id="264736"/>
    <lineage>
        <taxon>Bacteria</taxon>
        <taxon>Pseudomonadati</taxon>
        <taxon>Pseudomonadota</taxon>
        <taxon>Gammaproteobacteria</taxon>
        <taxon>Vibrionales</taxon>
        <taxon>Vibrionaceae</taxon>
        <taxon>Photobacterium</taxon>
    </lineage>
</organism>
<dbReference type="GO" id="GO:0004803">
    <property type="term" value="F:transposase activity"/>
    <property type="evidence" value="ECO:0007669"/>
    <property type="project" value="InterPro"/>
</dbReference>
<sequence>MGWFITLNPSQTEMMLRILSHVPEKHFKMVRYFGFLSNRLRGSLLPLIYKQLGQEVVAAKTFGFVAMMKAFLKVDPFKCILCGARMVFTGFIAGLKVGRLVSAIENIVLQRSI</sequence>
<dbReference type="InterPro" id="IPR007069">
    <property type="entry name" value="Transposase_32"/>
</dbReference>